<organism evidence="1 2">
    <name type="scientific">Albula glossodonta</name>
    <name type="common">roundjaw bonefish</name>
    <dbReference type="NCBI Taxonomy" id="121402"/>
    <lineage>
        <taxon>Eukaryota</taxon>
        <taxon>Metazoa</taxon>
        <taxon>Chordata</taxon>
        <taxon>Craniata</taxon>
        <taxon>Vertebrata</taxon>
        <taxon>Euteleostomi</taxon>
        <taxon>Actinopterygii</taxon>
        <taxon>Neopterygii</taxon>
        <taxon>Teleostei</taxon>
        <taxon>Albuliformes</taxon>
        <taxon>Albulidae</taxon>
        <taxon>Albula</taxon>
    </lineage>
</organism>
<dbReference type="EMBL" id="JAFBMS010000002">
    <property type="protein sequence ID" value="KAG9354713.1"/>
    <property type="molecule type" value="Genomic_DNA"/>
</dbReference>
<comment type="caution">
    <text evidence="1">The sequence shown here is derived from an EMBL/GenBank/DDBJ whole genome shotgun (WGS) entry which is preliminary data.</text>
</comment>
<dbReference type="Proteomes" id="UP000824540">
    <property type="component" value="Unassembled WGS sequence"/>
</dbReference>
<proteinExistence type="predicted"/>
<name>A0A8T2PTN8_9TELE</name>
<accession>A0A8T2PTN8</accession>
<protein>
    <submittedName>
        <fullName evidence="1">Uncharacterized protein</fullName>
    </submittedName>
</protein>
<feature type="non-terminal residue" evidence="1">
    <location>
        <position position="1"/>
    </location>
</feature>
<gene>
    <name evidence="1" type="ORF">JZ751_001426</name>
</gene>
<evidence type="ECO:0000313" key="2">
    <source>
        <dbReference type="Proteomes" id="UP000824540"/>
    </source>
</evidence>
<sequence>MEQPAAVPFTAYQRISEGLTDLKSHVEVLLPCLERLESTDCASEASASAAAGLSTHFPKIACAERTSEM</sequence>
<keyword evidence="2" id="KW-1185">Reference proteome</keyword>
<evidence type="ECO:0000313" key="1">
    <source>
        <dbReference type="EMBL" id="KAG9354713.1"/>
    </source>
</evidence>
<dbReference type="AlphaFoldDB" id="A0A8T2PTN8"/>
<reference evidence="1" key="1">
    <citation type="thesis" date="2021" institute="BYU ScholarsArchive" country="Provo, UT, USA">
        <title>Applications of and Algorithms for Genome Assembly and Genomic Analyses with an Emphasis on Marine Teleosts.</title>
        <authorList>
            <person name="Pickett B.D."/>
        </authorList>
    </citation>
    <scope>NUCLEOTIDE SEQUENCE</scope>
    <source>
        <strain evidence="1">HI-2016</strain>
    </source>
</reference>